<feature type="domain" description="CENP-V/GFA" evidence="5">
    <location>
        <begin position="4"/>
        <end position="118"/>
    </location>
</feature>
<keyword evidence="2" id="KW-0479">Metal-binding</keyword>
<dbReference type="Gene3D" id="3.90.1590.10">
    <property type="entry name" value="glutathione-dependent formaldehyde- activating enzyme (gfa)"/>
    <property type="match status" value="1"/>
</dbReference>
<reference evidence="6 7" key="1">
    <citation type="submission" date="2019-12" db="EMBL/GenBank/DDBJ databases">
        <title>Genomic-based taxomic classification of the family Erythrobacteraceae.</title>
        <authorList>
            <person name="Xu L."/>
        </authorList>
    </citation>
    <scope>NUCLEOTIDE SEQUENCE [LARGE SCALE GENOMIC DNA]</scope>
    <source>
        <strain evidence="6 7">S36</strain>
    </source>
</reference>
<proteinExistence type="inferred from homology"/>
<dbReference type="PANTHER" id="PTHR33337:SF40">
    <property type="entry name" value="CENP-V_GFA DOMAIN-CONTAINING PROTEIN-RELATED"/>
    <property type="match status" value="1"/>
</dbReference>
<dbReference type="InterPro" id="IPR006913">
    <property type="entry name" value="CENP-V/GFA"/>
</dbReference>
<dbReference type="PANTHER" id="PTHR33337">
    <property type="entry name" value="GFA DOMAIN-CONTAINING PROTEIN"/>
    <property type="match status" value="1"/>
</dbReference>
<dbReference type="GO" id="GO:0016846">
    <property type="term" value="F:carbon-sulfur lyase activity"/>
    <property type="evidence" value="ECO:0007669"/>
    <property type="project" value="InterPro"/>
</dbReference>
<evidence type="ECO:0000256" key="3">
    <source>
        <dbReference type="ARBA" id="ARBA00022833"/>
    </source>
</evidence>
<dbReference type="SUPFAM" id="SSF51316">
    <property type="entry name" value="Mss4-like"/>
    <property type="match status" value="1"/>
</dbReference>
<keyword evidence="3" id="KW-0862">Zinc</keyword>
<organism evidence="6 7">
    <name type="scientific">Croceibacterium xixiisoli</name>
    <dbReference type="NCBI Taxonomy" id="1476466"/>
    <lineage>
        <taxon>Bacteria</taxon>
        <taxon>Pseudomonadati</taxon>
        <taxon>Pseudomonadota</taxon>
        <taxon>Alphaproteobacteria</taxon>
        <taxon>Sphingomonadales</taxon>
        <taxon>Erythrobacteraceae</taxon>
        <taxon>Croceibacterium</taxon>
    </lineage>
</organism>
<dbReference type="InterPro" id="IPR011057">
    <property type="entry name" value="Mss4-like_sf"/>
</dbReference>
<evidence type="ECO:0000256" key="4">
    <source>
        <dbReference type="ARBA" id="ARBA00023239"/>
    </source>
</evidence>
<sequence>MQTIQGGCQCRAVRYRAEVDPQKAYACHCSMCRHATGGAWVAYVGVRKDAVHWLGEQPQWYVSSPIAHRPFCARCGTPLGFAFREGDTMDLTLGSFDDPAAFRPTENYATESMLDGWVDLTGLPGQRSTDNDDVVRRWHAAGLEVPE</sequence>
<evidence type="ECO:0000313" key="6">
    <source>
        <dbReference type="EMBL" id="MXO99047.1"/>
    </source>
</evidence>
<keyword evidence="7" id="KW-1185">Reference proteome</keyword>
<comment type="caution">
    <text evidence="6">The sequence shown here is derived from an EMBL/GenBank/DDBJ whole genome shotgun (WGS) entry which is preliminary data.</text>
</comment>
<dbReference type="EMBL" id="WTYJ01000001">
    <property type="protein sequence ID" value="MXO99047.1"/>
    <property type="molecule type" value="Genomic_DNA"/>
</dbReference>
<dbReference type="Pfam" id="PF04828">
    <property type="entry name" value="GFA"/>
    <property type="match status" value="1"/>
</dbReference>
<name>A0A6I4TW65_9SPHN</name>
<evidence type="ECO:0000313" key="7">
    <source>
        <dbReference type="Proteomes" id="UP000469430"/>
    </source>
</evidence>
<accession>A0A6I4TW65</accession>
<dbReference type="PROSITE" id="PS51891">
    <property type="entry name" value="CENP_V_GFA"/>
    <property type="match status" value="1"/>
</dbReference>
<evidence type="ECO:0000256" key="1">
    <source>
        <dbReference type="ARBA" id="ARBA00005495"/>
    </source>
</evidence>
<dbReference type="OrthoDB" id="7186766at2"/>
<keyword evidence="4" id="KW-0456">Lyase</keyword>
<gene>
    <name evidence="6" type="ORF">GRI97_08610</name>
</gene>
<dbReference type="AlphaFoldDB" id="A0A6I4TW65"/>
<protein>
    <submittedName>
        <fullName evidence="6">GFA family protein</fullName>
    </submittedName>
</protein>
<dbReference type="GO" id="GO:0046872">
    <property type="term" value="F:metal ion binding"/>
    <property type="evidence" value="ECO:0007669"/>
    <property type="project" value="UniProtKB-KW"/>
</dbReference>
<dbReference type="RefSeq" id="WP_161390627.1">
    <property type="nucleotide sequence ID" value="NZ_JBHSCP010000001.1"/>
</dbReference>
<comment type="similarity">
    <text evidence="1">Belongs to the Gfa family.</text>
</comment>
<dbReference type="Proteomes" id="UP000469430">
    <property type="component" value="Unassembled WGS sequence"/>
</dbReference>
<evidence type="ECO:0000259" key="5">
    <source>
        <dbReference type="PROSITE" id="PS51891"/>
    </source>
</evidence>
<evidence type="ECO:0000256" key="2">
    <source>
        <dbReference type="ARBA" id="ARBA00022723"/>
    </source>
</evidence>